<keyword evidence="8" id="KW-1185">Reference proteome</keyword>
<reference evidence="7 8" key="1">
    <citation type="submission" date="2024-06" db="EMBL/GenBank/DDBJ databases">
        <title>Complete genome of Phlyctema vagabunda strain 19-DSS-EL-015.</title>
        <authorList>
            <person name="Fiorenzani C."/>
        </authorList>
    </citation>
    <scope>NUCLEOTIDE SEQUENCE [LARGE SCALE GENOMIC DNA]</scope>
    <source>
        <strain evidence="7 8">19-DSS-EL-015</strain>
    </source>
</reference>
<evidence type="ECO:0000256" key="3">
    <source>
        <dbReference type="ARBA" id="ARBA00022989"/>
    </source>
</evidence>
<evidence type="ECO:0000313" key="7">
    <source>
        <dbReference type="EMBL" id="KAL3421001.1"/>
    </source>
</evidence>
<comment type="subcellular location">
    <subcellularLocation>
        <location evidence="1">Membrane</location>
        <topology evidence="1">Multi-pass membrane protein</topology>
    </subcellularLocation>
</comment>
<dbReference type="Pfam" id="PF08592">
    <property type="entry name" value="Anthrone_oxy"/>
    <property type="match status" value="1"/>
</dbReference>
<dbReference type="PANTHER" id="PTHR35042">
    <property type="entry name" value="ANTHRONE OXYGENASE ENCC"/>
    <property type="match status" value="1"/>
</dbReference>
<organism evidence="7 8">
    <name type="scientific">Phlyctema vagabunda</name>
    <dbReference type="NCBI Taxonomy" id="108571"/>
    <lineage>
        <taxon>Eukaryota</taxon>
        <taxon>Fungi</taxon>
        <taxon>Dikarya</taxon>
        <taxon>Ascomycota</taxon>
        <taxon>Pezizomycotina</taxon>
        <taxon>Leotiomycetes</taxon>
        <taxon>Helotiales</taxon>
        <taxon>Dermateaceae</taxon>
        <taxon>Phlyctema</taxon>
    </lineage>
</organism>
<comment type="similarity">
    <text evidence="5">Belongs to the anthrone oxygenase family.</text>
</comment>
<feature type="transmembrane region" description="Helical" evidence="6">
    <location>
        <begin position="152"/>
        <end position="171"/>
    </location>
</feature>
<sequence length="172" mass="18873">MESSSTTSIRIAQVLGVTTAGFYTGAVFHQYLNLVPAYLVQPAKPAISRWYGMHIWSKHNLAPAALVGLLSNAFLVVRYHSLPAERVVLGDMTTFRKWKAYTLATLCIASFIPFTAKVMLPINLVLEDYHRGKATISDADAKALLVAWRKKSVVRAWPVGFAAIIGLVIALS</sequence>
<proteinExistence type="inferred from homology"/>
<keyword evidence="4 6" id="KW-0472">Membrane</keyword>
<dbReference type="PANTHER" id="PTHR35042:SF1">
    <property type="entry name" value="DUF1772-DOMAIN-CONTAINING PROTEIN"/>
    <property type="match status" value="1"/>
</dbReference>
<gene>
    <name evidence="7" type="ORF">PVAG01_07446</name>
</gene>
<dbReference type="Proteomes" id="UP001629113">
    <property type="component" value="Unassembled WGS sequence"/>
</dbReference>
<evidence type="ECO:0008006" key="9">
    <source>
        <dbReference type="Google" id="ProtNLM"/>
    </source>
</evidence>
<evidence type="ECO:0000256" key="6">
    <source>
        <dbReference type="SAM" id="Phobius"/>
    </source>
</evidence>
<evidence type="ECO:0000256" key="2">
    <source>
        <dbReference type="ARBA" id="ARBA00022692"/>
    </source>
</evidence>
<evidence type="ECO:0000256" key="1">
    <source>
        <dbReference type="ARBA" id="ARBA00004141"/>
    </source>
</evidence>
<name>A0ABR4PCG2_9HELO</name>
<accession>A0ABR4PCG2</accession>
<protein>
    <recommendedName>
        <fullName evidence="9">DUF1772-domain-containing protein</fullName>
    </recommendedName>
</protein>
<comment type="caution">
    <text evidence="7">The sequence shown here is derived from an EMBL/GenBank/DDBJ whole genome shotgun (WGS) entry which is preliminary data.</text>
</comment>
<keyword evidence="2 6" id="KW-0812">Transmembrane</keyword>
<feature type="transmembrane region" description="Helical" evidence="6">
    <location>
        <begin position="100"/>
        <end position="126"/>
    </location>
</feature>
<feature type="transmembrane region" description="Helical" evidence="6">
    <location>
        <begin position="61"/>
        <end position="80"/>
    </location>
</feature>
<dbReference type="EMBL" id="JBFCZG010000006">
    <property type="protein sequence ID" value="KAL3421001.1"/>
    <property type="molecule type" value="Genomic_DNA"/>
</dbReference>
<evidence type="ECO:0000256" key="4">
    <source>
        <dbReference type="ARBA" id="ARBA00023136"/>
    </source>
</evidence>
<evidence type="ECO:0000256" key="5">
    <source>
        <dbReference type="ARBA" id="ARBA00034313"/>
    </source>
</evidence>
<evidence type="ECO:0000313" key="8">
    <source>
        <dbReference type="Proteomes" id="UP001629113"/>
    </source>
</evidence>
<dbReference type="InterPro" id="IPR013901">
    <property type="entry name" value="Anthrone_oxy"/>
</dbReference>
<keyword evidence="3 6" id="KW-1133">Transmembrane helix</keyword>